<dbReference type="EnsemblPlants" id="LPERR01G05350.1">
    <property type="protein sequence ID" value="LPERR01G05350.1"/>
    <property type="gene ID" value="LPERR01G05350"/>
</dbReference>
<dbReference type="Pfam" id="PF26138">
    <property type="entry name" value="DUF8040"/>
    <property type="match status" value="1"/>
</dbReference>
<sequence>MPLRLLMNCLVAYRMEPEVFKSVASFLRIENSVRDTRGVRVEVKLAMFILPVNQTHWKITSNPRFFTYFKMLPLYFTI</sequence>
<reference evidence="2 3" key="1">
    <citation type="submission" date="2012-08" db="EMBL/GenBank/DDBJ databases">
        <title>Oryza genome evolution.</title>
        <authorList>
            <person name="Wing R.A."/>
        </authorList>
    </citation>
    <scope>NUCLEOTIDE SEQUENCE</scope>
</reference>
<feature type="domain" description="DUF8040" evidence="1">
    <location>
        <begin position="8"/>
        <end position="64"/>
    </location>
</feature>
<protein>
    <recommendedName>
        <fullName evidence="1">DUF8040 domain-containing protein</fullName>
    </recommendedName>
</protein>
<accession>A0A0D9UXP8</accession>
<dbReference type="InterPro" id="IPR058353">
    <property type="entry name" value="DUF8040"/>
</dbReference>
<dbReference type="AlphaFoldDB" id="A0A0D9UXP8"/>
<reference evidence="3" key="2">
    <citation type="submission" date="2013-12" db="EMBL/GenBank/DDBJ databases">
        <authorList>
            <person name="Yu Y."/>
            <person name="Lee S."/>
            <person name="de Baynast K."/>
            <person name="Wissotski M."/>
            <person name="Liu L."/>
            <person name="Talag J."/>
            <person name="Goicoechea J."/>
            <person name="Angelova A."/>
            <person name="Jetty R."/>
            <person name="Kudrna D."/>
            <person name="Golser W."/>
            <person name="Rivera L."/>
            <person name="Zhang J."/>
            <person name="Wing R."/>
        </authorList>
    </citation>
    <scope>NUCLEOTIDE SEQUENCE</scope>
</reference>
<dbReference type="HOGENOM" id="CLU_2625515_0_0_1"/>
<organism evidence="2 3">
    <name type="scientific">Leersia perrieri</name>
    <dbReference type="NCBI Taxonomy" id="77586"/>
    <lineage>
        <taxon>Eukaryota</taxon>
        <taxon>Viridiplantae</taxon>
        <taxon>Streptophyta</taxon>
        <taxon>Embryophyta</taxon>
        <taxon>Tracheophyta</taxon>
        <taxon>Spermatophyta</taxon>
        <taxon>Magnoliopsida</taxon>
        <taxon>Liliopsida</taxon>
        <taxon>Poales</taxon>
        <taxon>Poaceae</taxon>
        <taxon>BOP clade</taxon>
        <taxon>Oryzoideae</taxon>
        <taxon>Oryzeae</taxon>
        <taxon>Oryzinae</taxon>
        <taxon>Leersia</taxon>
    </lineage>
</organism>
<reference evidence="2" key="3">
    <citation type="submission" date="2015-04" db="UniProtKB">
        <authorList>
            <consortium name="EnsemblPlants"/>
        </authorList>
    </citation>
    <scope>IDENTIFICATION</scope>
</reference>
<dbReference type="Proteomes" id="UP000032180">
    <property type="component" value="Chromosome 1"/>
</dbReference>
<evidence type="ECO:0000313" key="3">
    <source>
        <dbReference type="Proteomes" id="UP000032180"/>
    </source>
</evidence>
<evidence type="ECO:0000313" key="2">
    <source>
        <dbReference type="EnsemblPlants" id="LPERR01G05350.1"/>
    </source>
</evidence>
<dbReference type="Gramene" id="LPERR01G05350.1">
    <property type="protein sequence ID" value="LPERR01G05350.1"/>
    <property type="gene ID" value="LPERR01G05350"/>
</dbReference>
<keyword evidence="3" id="KW-1185">Reference proteome</keyword>
<evidence type="ECO:0000259" key="1">
    <source>
        <dbReference type="Pfam" id="PF26138"/>
    </source>
</evidence>
<proteinExistence type="predicted"/>
<name>A0A0D9UXP8_9ORYZ</name>